<evidence type="ECO:0000259" key="2">
    <source>
        <dbReference type="Pfam" id="PF18962"/>
    </source>
</evidence>
<feature type="chain" id="PRO_5037196246" description="Secretion system C-terminal sorting domain-containing protein" evidence="1">
    <location>
        <begin position="25"/>
        <end position="589"/>
    </location>
</feature>
<dbReference type="Proteomes" id="UP000680038">
    <property type="component" value="Unassembled WGS sequence"/>
</dbReference>
<name>A0A916N4N6_9BACT</name>
<keyword evidence="1" id="KW-0732">Signal</keyword>
<keyword evidence="4" id="KW-1185">Reference proteome</keyword>
<sequence>MKHNKFTFLIAFLLFSLRAFSQFAVSFPPERIVFQRNKEDFGYIYITGTFTSPIDRVEARATSRAGESGTSIGWTTIATNPVSGVFSGNIGLKGGRYDLEVRGLKNDVQVGAIQFISKVGIGEVFYIVGHSNASGGSDLSPSLGATSDQVSSINPNTNKPLWDQYWLTANPDNLPPLQFSQLCQTCGMSPSADIPWFWSQLGDKLVNALGVPVLFYSAAFGGSNIEYFYKSAYDIPFEHSFIKYDLRMPYANVRNGMNRFVPRTGLRGVLSGHGVNDIKGNDEEGTNFKFNNGKVIEKSRSEAGYQDLAWMIAIACRNNDGVSSRIAQAQNEMVDLSNNIFKGADLNSIERYGTVMENGVPKDVEFRYDGLHFSTYGQAAAAQKWFEAITSTSPNFLSESEPLMASAPPLPESPLPVTLLKFEGQNLANGRNRLTWTTTMERNNDHFEVERGYNGISFEKIGEVAGVGNSTMVSNYNFTDEILAPVAYYRLKQVDLDGQFEYSRIIAVHGDAEDKNAYIYPNPVRDMLEVKGFQSGTLKSLKILDVSSTAVLQSADTEKINVSSLVPGHYFIEIKNEKGNTVVRKFVKY</sequence>
<dbReference type="RefSeq" id="WP_215237713.1">
    <property type="nucleotide sequence ID" value="NZ_CAJRAF010000001.1"/>
</dbReference>
<feature type="signal peptide" evidence="1">
    <location>
        <begin position="1"/>
        <end position="24"/>
    </location>
</feature>
<dbReference type="EMBL" id="CAJRAF010000001">
    <property type="protein sequence ID" value="CAG4992688.1"/>
    <property type="molecule type" value="Genomic_DNA"/>
</dbReference>
<dbReference type="InterPro" id="IPR036514">
    <property type="entry name" value="SGNH_hydro_sf"/>
</dbReference>
<protein>
    <recommendedName>
        <fullName evidence="2">Secretion system C-terminal sorting domain-containing protein</fullName>
    </recommendedName>
</protein>
<reference evidence="3" key="1">
    <citation type="submission" date="2021-04" db="EMBL/GenBank/DDBJ databases">
        <authorList>
            <person name="Rodrigo-Torres L."/>
            <person name="Arahal R. D."/>
            <person name="Lucena T."/>
        </authorList>
    </citation>
    <scope>NUCLEOTIDE SEQUENCE</scope>
    <source>
        <strain evidence="3">CECT 9275</strain>
    </source>
</reference>
<proteinExistence type="predicted"/>
<dbReference type="InterPro" id="IPR026444">
    <property type="entry name" value="Secre_tail"/>
</dbReference>
<dbReference type="AlphaFoldDB" id="A0A916N4N6"/>
<organism evidence="3 4">
    <name type="scientific">Dyadobacter helix</name>
    <dbReference type="NCBI Taxonomy" id="2822344"/>
    <lineage>
        <taxon>Bacteria</taxon>
        <taxon>Pseudomonadati</taxon>
        <taxon>Bacteroidota</taxon>
        <taxon>Cytophagia</taxon>
        <taxon>Cytophagales</taxon>
        <taxon>Spirosomataceae</taxon>
        <taxon>Dyadobacter</taxon>
    </lineage>
</organism>
<dbReference type="Pfam" id="PF18962">
    <property type="entry name" value="Por_Secre_tail"/>
    <property type="match status" value="1"/>
</dbReference>
<gene>
    <name evidence="3" type="ORF">DYBT9275_01013</name>
</gene>
<dbReference type="Gene3D" id="3.40.50.1110">
    <property type="entry name" value="SGNH hydrolase"/>
    <property type="match status" value="1"/>
</dbReference>
<feature type="domain" description="Secretion system C-terminal sorting" evidence="2">
    <location>
        <begin position="519"/>
        <end position="587"/>
    </location>
</feature>
<dbReference type="SUPFAM" id="SSF52266">
    <property type="entry name" value="SGNH hydrolase"/>
    <property type="match status" value="1"/>
</dbReference>
<evidence type="ECO:0000256" key="1">
    <source>
        <dbReference type="SAM" id="SignalP"/>
    </source>
</evidence>
<accession>A0A916N4N6</accession>
<dbReference type="NCBIfam" id="TIGR04183">
    <property type="entry name" value="Por_Secre_tail"/>
    <property type="match status" value="1"/>
</dbReference>
<dbReference type="GO" id="GO:0016788">
    <property type="term" value="F:hydrolase activity, acting on ester bonds"/>
    <property type="evidence" value="ECO:0007669"/>
    <property type="project" value="UniProtKB-ARBA"/>
</dbReference>
<evidence type="ECO:0000313" key="4">
    <source>
        <dbReference type="Proteomes" id="UP000680038"/>
    </source>
</evidence>
<evidence type="ECO:0000313" key="3">
    <source>
        <dbReference type="EMBL" id="CAG4992688.1"/>
    </source>
</evidence>
<comment type="caution">
    <text evidence="3">The sequence shown here is derived from an EMBL/GenBank/DDBJ whole genome shotgun (WGS) entry which is preliminary data.</text>
</comment>